<dbReference type="SUPFAM" id="SSF53335">
    <property type="entry name" value="S-adenosyl-L-methionine-dependent methyltransferases"/>
    <property type="match status" value="1"/>
</dbReference>
<sequence length="407" mass="46346">MTSDPLNDVVSAQYEQWSYPEPIFDLRSWMKTQWQWFDPKIAHRLFWPDRDYVPHMDILVAGCGTNQAAVFAHANRRANVVAIDVSQASLDHHEFLKKKYDLKNLEIHRLPIEEVASLDQRFDLIVSSGVLHHLADPIVGLAALAGSLRPNGVIGIMLYATYGRLGVEMLQSVFRELGLGRDEESIAIVRETLATLGPEHPVMPYLEIAPDLRYDAGLVDTFLHGRDRNYTVNQCIELVEDAGLVFQDWFLKSPYYPPTTPPDGFHASVAGLPIREQWSIMERIRPLNGCHYFMACKPERAPETYTIDFDSDRFTSFIPEYRHSCGVKGTTLSRSDWAIDLDALGLAFARRINGWRSIAEIISEVSNDRDAPEMTSDDLDEMGRRLFQSLWQLDFIAIRHTPSPPDE</sequence>
<dbReference type="EMBL" id="CAEMXZ010000046">
    <property type="protein sequence ID" value="CAB4323463.1"/>
    <property type="molecule type" value="Genomic_DNA"/>
</dbReference>
<dbReference type="Pfam" id="PF08242">
    <property type="entry name" value="Methyltransf_12"/>
    <property type="match status" value="1"/>
</dbReference>
<dbReference type="Gene3D" id="3.40.50.150">
    <property type="entry name" value="Vaccinia Virus protein VP39"/>
    <property type="match status" value="1"/>
</dbReference>
<name>A0A6J5YC52_9ZZZZ</name>
<evidence type="ECO:0000313" key="2">
    <source>
        <dbReference type="EMBL" id="CAB4323463.1"/>
    </source>
</evidence>
<dbReference type="PANTHER" id="PTHR43464:SF94">
    <property type="entry name" value="MALONYL-[ACYL-CARRIER PROTEIN] O-METHYLTRANSFERASE"/>
    <property type="match status" value="1"/>
</dbReference>
<protein>
    <submittedName>
        <fullName evidence="2">Unannotated protein</fullName>
    </submittedName>
</protein>
<feature type="domain" description="Methyltransferase type 12" evidence="1">
    <location>
        <begin position="61"/>
        <end position="154"/>
    </location>
</feature>
<dbReference type="AlphaFoldDB" id="A0A6J5YC52"/>
<dbReference type="InterPro" id="IPR029063">
    <property type="entry name" value="SAM-dependent_MTases_sf"/>
</dbReference>
<evidence type="ECO:0000259" key="1">
    <source>
        <dbReference type="Pfam" id="PF08242"/>
    </source>
</evidence>
<dbReference type="GO" id="GO:0008168">
    <property type="term" value="F:methyltransferase activity"/>
    <property type="evidence" value="ECO:0007669"/>
    <property type="project" value="TreeGrafter"/>
</dbReference>
<proteinExistence type="predicted"/>
<dbReference type="PANTHER" id="PTHR43464">
    <property type="entry name" value="METHYLTRANSFERASE"/>
    <property type="match status" value="1"/>
</dbReference>
<gene>
    <name evidence="2" type="ORF">UFOPK1392_01218</name>
</gene>
<dbReference type="CDD" id="cd02440">
    <property type="entry name" value="AdoMet_MTases"/>
    <property type="match status" value="1"/>
</dbReference>
<reference evidence="2" key="1">
    <citation type="submission" date="2020-05" db="EMBL/GenBank/DDBJ databases">
        <authorList>
            <person name="Chiriac C."/>
            <person name="Salcher M."/>
            <person name="Ghai R."/>
            <person name="Kavagutti S V."/>
        </authorList>
    </citation>
    <scope>NUCLEOTIDE SEQUENCE</scope>
</reference>
<organism evidence="2">
    <name type="scientific">freshwater metagenome</name>
    <dbReference type="NCBI Taxonomy" id="449393"/>
    <lineage>
        <taxon>unclassified sequences</taxon>
        <taxon>metagenomes</taxon>
        <taxon>ecological metagenomes</taxon>
    </lineage>
</organism>
<dbReference type="InterPro" id="IPR013217">
    <property type="entry name" value="Methyltransf_12"/>
</dbReference>
<accession>A0A6J5YC52</accession>